<evidence type="ECO:0000313" key="2">
    <source>
        <dbReference type="EMBL" id="UYQ72516.1"/>
    </source>
</evidence>
<keyword evidence="3" id="KW-1185">Reference proteome</keyword>
<accession>A0ABY6IPI7</accession>
<dbReference type="EMBL" id="CP107716">
    <property type="protein sequence ID" value="UYQ72516.1"/>
    <property type="molecule type" value="Genomic_DNA"/>
</dbReference>
<evidence type="ECO:0000313" key="3">
    <source>
        <dbReference type="Proteomes" id="UP001163882"/>
    </source>
</evidence>
<reference evidence="2" key="1">
    <citation type="submission" date="2022-10" db="EMBL/GenBank/DDBJ databases">
        <title>YIM 151497 complete genome.</title>
        <authorList>
            <person name="Chen X."/>
        </authorList>
    </citation>
    <scope>NUCLEOTIDE SEQUENCE</scope>
    <source>
        <strain evidence="2">YIM 151497</strain>
    </source>
</reference>
<sequence>MKPMAYWRRLAVIAMLVVMAPLVAGPSLAQQGAQGWRALCVPGNEVEILVGNSWYRGAVAGPDVNGEPYCDVLNTSYAGHEMQFAMAPERMRAVQAPGVPGPPTGPAPIPGEPSQAAWRALCGPGNEIEILVGGAWYKGIVIGPDQFGEVSCNVLNTSYSGSELLFAMAPDRMRAVQPPTAAAPVSGGQQSPTLPALKATLAEIGEAYKDNLAAARQRFEERTVTLAGTLQSVGSDYVRLTDGPFGIAMCTFDEGHRAQLAHLTPGAQLIVQGDDSSWGWGTFQLTSCRVLSEQIPRSAVLPEQVQTQTEADGQPPLGRYVCRQYMTTIGWIDLTNATYLVGEVEGGYSFDPVSGYISWNGGAYAGWPARYEFSPAGAGHAHDENIIRMTDESGALKIDCFLVAD</sequence>
<keyword evidence="1" id="KW-0732">Signal</keyword>
<dbReference type="Proteomes" id="UP001163882">
    <property type="component" value="Chromosome"/>
</dbReference>
<dbReference type="RefSeq" id="WP_264226147.1">
    <property type="nucleotide sequence ID" value="NZ_CP107716.1"/>
</dbReference>
<feature type="chain" id="PRO_5046015223" evidence="1">
    <location>
        <begin position="30"/>
        <end position="405"/>
    </location>
</feature>
<gene>
    <name evidence="2" type="ORF">OF122_01615</name>
</gene>
<name>A0ABY6IPI7_9HYPH</name>
<protein>
    <submittedName>
        <fullName evidence="2">Uncharacterized protein</fullName>
    </submittedName>
</protein>
<feature type="signal peptide" evidence="1">
    <location>
        <begin position="1"/>
        <end position="29"/>
    </location>
</feature>
<organism evidence="2 3">
    <name type="scientific">Pelagibacterium flavum</name>
    <dbReference type="NCBI Taxonomy" id="2984530"/>
    <lineage>
        <taxon>Bacteria</taxon>
        <taxon>Pseudomonadati</taxon>
        <taxon>Pseudomonadota</taxon>
        <taxon>Alphaproteobacteria</taxon>
        <taxon>Hyphomicrobiales</taxon>
        <taxon>Devosiaceae</taxon>
        <taxon>Pelagibacterium</taxon>
    </lineage>
</organism>
<proteinExistence type="predicted"/>
<evidence type="ECO:0000256" key="1">
    <source>
        <dbReference type="SAM" id="SignalP"/>
    </source>
</evidence>